<dbReference type="PANTHER" id="PTHR43385:SF1">
    <property type="entry name" value="RIBOFLAVIN TRANSPORTER RIBJ"/>
    <property type="match status" value="1"/>
</dbReference>
<evidence type="ECO:0000256" key="5">
    <source>
        <dbReference type="ARBA" id="ARBA00023136"/>
    </source>
</evidence>
<evidence type="ECO:0000313" key="8">
    <source>
        <dbReference type="EMBL" id="TWT72227.1"/>
    </source>
</evidence>
<feature type="transmembrane region" description="Helical" evidence="7">
    <location>
        <begin position="90"/>
        <end position="111"/>
    </location>
</feature>
<dbReference type="Pfam" id="PF07690">
    <property type="entry name" value="MFS_1"/>
    <property type="match status" value="1"/>
</dbReference>
<protein>
    <submittedName>
        <fullName evidence="8">Major Facilitator Superfamily protein</fullName>
    </submittedName>
</protein>
<feature type="transmembrane region" description="Helical" evidence="7">
    <location>
        <begin position="289"/>
        <end position="307"/>
    </location>
</feature>
<feature type="transmembrane region" description="Helical" evidence="7">
    <location>
        <begin position="63"/>
        <end position="84"/>
    </location>
</feature>
<dbReference type="InterPro" id="IPR036259">
    <property type="entry name" value="MFS_trans_sf"/>
</dbReference>
<comment type="caution">
    <text evidence="8">The sequence shown here is derived from an EMBL/GenBank/DDBJ whole genome shotgun (WGS) entry which is preliminary data.</text>
</comment>
<evidence type="ECO:0000256" key="2">
    <source>
        <dbReference type="ARBA" id="ARBA00022448"/>
    </source>
</evidence>
<keyword evidence="3 7" id="KW-0812">Transmembrane</keyword>
<evidence type="ECO:0000256" key="7">
    <source>
        <dbReference type="SAM" id="Phobius"/>
    </source>
</evidence>
<feature type="transmembrane region" description="Helical" evidence="7">
    <location>
        <begin position="246"/>
        <end position="269"/>
    </location>
</feature>
<dbReference type="AlphaFoldDB" id="A0A5C5Y971"/>
<gene>
    <name evidence="8" type="ORF">Pan14r_45450</name>
</gene>
<feature type="transmembrane region" description="Helical" evidence="7">
    <location>
        <begin position="38"/>
        <end position="56"/>
    </location>
</feature>
<reference evidence="8 9" key="1">
    <citation type="submission" date="2019-02" db="EMBL/GenBank/DDBJ databases">
        <title>Deep-cultivation of Planctomycetes and their phenomic and genomic characterization uncovers novel biology.</title>
        <authorList>
            <person name="Wiegand S."/>
            <person name="Jogler M."/>
            <person name="Boedeker C."/>
            <person name="Pinto D."/>
            <person name="Vollmers J."/>
            <person name="Rivas-Marin E."/>
            <person name="Kohn T."/>
            <person name="Peeters S.H."/>
            <person name="Heuer A."/>
            <person name="Rast P."/>
            <person name="Oberbeckmann S."/>
            <person name="Bunk B."/>
            <person name="Jeske O."/>
            <person name="Meyerdierks A."/>
            <person name="Storesund J.E."/>
            <person name="Kallscheuer N."/>
            <person name="Luecker S."/>
            <person name="Lage O.M."/>
            <person name="Pohl T."/>
            <person name="Merkel B.J."/>
            <person name="Hornburger P."/>
            <person name="Mueller R.-W."/>
            <person name="Bruemmer F."/>
            <person name="Labrenz M."/>
            <person name="Spormann A.M."/>
            <person name="Op Den Camp H."/>
            <person name="Overmann J."/>
            <person name="Amann R."/>
            <person name="Jetten M.S.M."/>
            <person name="Mascher T."/>
            <person name="Medema M.H."/>
            <person name="Devos D.P."/>
            <person name="Kaster A.-K."/>
            <person name="Ovreas L."/>
            <person name="Rohde M."/>
            <person name="Galperin M.Y."/>
            <person name="Jogler C."/>
        </authorList>
    </citation>
    <scope>NUCLEOTIDE SEQUENCE [LARGE SCALE GENOMIC DNA]</scope>
    <source>
        <strain evidence="8 9">Pan14r</strain>
    </source>
</reference>
<name>A0A5C5Y971_9PLAN</name>
<dbReference type="PANTHER" id="PTHR43385">
    <property type="entry name" value="RIBOFLAVIN TRANSPORTER RIBJ"/>
    <property type="match status" value="1"/>
</dbReference>
<feature type="transmembrane region" description="Helical" evidence="7">
    <location>
        <begin position="401"/>
        <end position="420"/>
    </location>
</feature>
<dbReference type="Gene3D" id="1.20.1250.20">
    <property type="entry name" value="MFS general substrate transporter like domains"/>
    <property type="match status" value="2"/>
</dbReference>
<evidence type="ECO:0000256" key="4">
    <source>
        <dbReference type="ARBA" id="ARBA00022989"/>
    </source>
</evidence>
<evidence type="ECO:0000313" key="9">
    <source>
        <dbReference type="Proteomes" id="UP000317238"/>
    </source>
</evidence>
<proteinExistence type="predicted"/>
<feature type="compositionally biased region" description="Basic and acidic residues" evidence="6">
    <location>
        <begin position="209"/>
        <end position="223"/>
    </location>
</feature>
<keyword evidence="5 7" id="KW-0472">Membrane</keyword>
<organism evidence="8 9">
    <name type="scientific">Crateriforma conspicua</name>
    <dbReference type="NCBI Taxonomy" id="2527996"/>
    <lineage>
        <taxon>Bacteria</taxon>
        <taxon>Pseudomonadati</taxon>
        <taxon>Planctomycetota</taxon>
        <taxon>Planctomycetia</taxon>
        <taxon>Planctomycetales</taxon>
        <taxon>Planctomycetaceae</taxon>
        <taxon>Crateriforma</taxon>
    </lineage>
</organism>
<dbReference type="InterPro" id="IPR011701">
    <property type="entry name" value="MFS"/>
</dbReference>
<evidence type="ECO:0000256" key="3">
    <source>
        <dbReference type="ARBA" id="ARBA00022692"/>
    </source>
</evidence>
<feature type="transmembrane region" description="Helical" evidence="7">
    <location>
        <begin position="123"/>
        <end position="145"/>
    </location>
</feature>
<sequence>MLPVAMLVQICTSPGQTFAVSAFMPALRDDLGMSDSRLSLAYMLGTFFAAFPLSGVGPLADRFGLRGVTLLAVVALAGTCLAASTVSGFWGLLAVFLMLRFLGQGSLTLLGSNSIAMWFRSRLGRVSAVMSIGTALAFAWVPSWISQSIDAYGWRQTYIRMAALIAMVMVPVLLLVFVNRPEDIGQNVDGRIDRGPGTAGGPPGQGAADGHRKADVDANHGDAPEQSVVTTPEDAWTLAEASRTTAFPILAACNALWALVGTGVLFHLYTLCADRGMPDALPSDLFKALGLSMLAMQLVGGVLADFVPLHRLLGIGMVALNLSVGCLIGWNSVPGYYAFAVCFGGGQGLLIAVGVVVWVRYFGRLHLGKIRGTVWCLTVAGSGCGPFLMGISRDQTGSFQAAIWGFLALLSPLMVAAWFATRPRLISPAV</sequence>
<dbReference type="GO" id="GO:0016020">
    <property type="term" value="C:membrane"/>
    <property type="evidence" value="ECO:0007669"/>
    <property type="project" value="UniProtKB-SubCell"/>
</dbReference>
<evidence type="ECO:0000256" key="1">
    <source>
        <dbReference type="ARBA" id="ARBA00004141"/>
    </source>
</evidence>
<keyword evidence="9" id="KW-1185">Reference proteome</keyword>
<dbReference type="SUPFAM" id="SSF103473">
    <property type="entry name" value="MFS general substrate transporter"/>
    <property type="match status" value="1"/>
</dbReference>
<dbReference type="GO" id="GO:0022857">
    <property type="term" value="F:transmembrane transporter activity"/>
    <property type="evidence" value="ECO:0007669"/>
    <property type="project" value="InterPro"/>
</dbReference>
<dbReference type="EMBL" id="SJPL01000001">
    <property type="protein sequence ID" value="TWT72227.1"/>
    <property type="molecule type" value="Genomic_DNA"/>
</dbReference>
<dbReference type="InterPro" id="IPR052983">
    <property type="entry name" value="MFS_Riboflavin_Transporter"/>
</dbReference>
<comment type="subcellular location">
    <subcellularLocation>
        <location evidence="1">Membrane</location>
        <topology evidence="1">Multi-pass membrane protein</topology>
    </subcellularLocation>
</comment>
<feature type="transmembrane region" description="Helical" evidence="7">
    <location>
        <begin position="370"/>
        <end position="389"/>
    </location>
</feature>
<keyword evidence="2" id="KW-0813">Transport</keyword>
<accession>A0A5C5Y971</accession>
<evidence type="ECO:0000256" key="6">
    <source>
        <dbReference type="SAM" id="MobiDB-lite"/>
    </source>
</evidence>
<feature type="transmembrane region" description="Helical" evidence="7">
    <location>
        <begin position="157"/>
        <end position="178"/>
    </location>
</feature>
<feature type="transmembrane region" description="Helical" evidence="7">
    <location>
        <begin position="312"/>
        <end position="330"/>
    </location>
</feature>
<dbReference type="Proteomes" id="UP000317238">
    <property type="component" value="Unassembled WGS sequence"/>
</dbReference>
<feature type="transmembrane region" description="Helical" evidence="7">
    <location>
        <begin position="336"/>
        <end position="358"/>
    </location>
</feature>
<feature type="region of interest" description="Disordered" evidence="6">
    <location>
        <begin position="188"/>
        <end position="229"/>
    </location>
</feature>
<keyword evidence="4 7" id="KW-1133">Transmembrane helix</keyword>